<organism evidence="1 2">
    <name type="scientific">Limosa lapponica baueri</name>
    <dbReference type="NCBI Taxonomy" id="1758121"/>
    <lineage>
        <taxon>Eukaryota</taxon>
        <taxon>Metazoa</taxon>
        <taxon>Chordata</taxon>
        <taxon>Craniata</taxon>
        <taxon>Vertebrata</taxon>
        <taxon>Euteleostomi</taxon>
        <taxon>Archelosauria</taxon>
        <taxon>Archosauria</taxon>
        <taxon>Dinosauria</taxon>
        <taxon>Saurischia</taxon>
        <taxon>Theropoda</taxon>
        <taxon>Coelurosauria</taxon>
        <taxon>Aves</taxon>
        <taxon>Neognathae</taxon>
        <taxon>Neoaves</taxon>
        <taxon>Charadriiformes</taxon>
        <taxon>Scolopacidae</taxon>
        <taxon>Limosa</taxon>
    </lineage>
</organism>
<reference evidence="2" key="1">
    <citation type="submission" date="2017-11" db="EMBL/GenBank/DDBJ databases">
        <authorList>
            <person name="Lima N.C."/>
            <person name="Parody-Merino A.M."/>
            <person name="Battley P.F."/>
            <person name="Fidler A.E."/>
            <person name="Prosdocimi F."/>
        </authorList>
    </citation>
    <scope>NUCLEOTIDE SEQUENCE [LARGE SCALE GENOMIC DNA]</scope>
</reference>
<evidence type="ECO:0000313" key="1">
    <source>
        <dbReference type="EMBL" id="PKU44495.1"/>
    </source>
</evidence>
<dbReference type="AlphaFoldDB" id="A0A2I0UEM7"/>
<name>A0A2I0UEM7_LIMLA</name>
<proteinExistence type="predicted"/>
<sequence length="222" mass="25715">MPRSWCSMDEVDGRFAMASAAYSNVLEYLGLRGGVNTQMYRLQFYITRAQKDYCILGCIIRSTASRLRELILPLCSAPVRPHLAYCVQLCDPQHKKDMDLLEWVQRRTVKTIRGLGHILYKERLRELGSFSLEKRRLQGNLIVAFQYLKKAYRKDGECGDRTRGNGFKLKEGRFRLDIRKKFLIVRVVRHWNRLPRDVVDVPASVQDQVGRGFEQSGLVDGC</sequence>
<evidence type="ECO:0000313" key="2">
    <source>
        <dbReference type="Proteomes" id="UP000233556"/>
    </source>
</evidence>
<protein>
    <recommendedName>
        <fullName evidence="3">Rna-directed dna polymerase from mobile element jockey-like</fullName>
    </recommendedName>
</protein>
<gene>
    <name evidence="1" type="ORF">llap_5180</name>
</gene>
<dbReference type="Proteomes" id="UP000233556">
    <property type="component" value="Unassembled WGS sequence"/>
</dbReference>
<dbReference type="PANTHER" id="PTHR33332">
    <property type="entry name" value="REVERSE TRANSCRIPTASE DOMAIN-CONTAINING PROTEIN"/>
    <property type="match status" value="1"/>
</dbReference>
<dbReference type="OrthoDB" id="276744at2759"/>
<keyword evidence="2" id="KW-1185">Reference proteome</keyword>
<evidence type="ECO:0008006" key="3">
    <source>
        <dbReference type="Google" id="ProtNLM"/>
    </source>
</evidence>
<accession>A0A2I0UEM7</accession>
<reference evidence="2" key="2">
    <citation type="submission" date="2017-12" db="EMBL/GenBank/DDBJ databases">
        <title>Genome sequence of the Bar-tailed Godwit (Limosa lapponica baueri).</title>
        <authorList>
            <person name="Lima N.C.B."/>
            <person name="Parody-Merino A.M."/>
            <person name="Battley P.F."/>
            <person name="Fidler A.E."/>
            <person name="Prosdocimi F."/>
        </authorList>
    </citation>
    <scope>NUCLEOTIDE SEQUENCE [LARGE SCALE GENOMIC DNA]</scope>
</reference>
<dbReference type="EMBL" id="KZ505822">
    <property type="protein sequence ID" value="PKU44495.1"/>
    <property type="molecule type" value="Genomic_DNA"/>
</dbReference>